<evidence type="ECO:0000256" key="1">
    <source>
        <dbReference type="SAM" id="Phobius"/>
    </source>
</evidence>
<dbReference type="Proteomes" id="UP000241890">
    <property type="component" value="Unassembled WGS sequence"/>
</dbReference>
<evidence type="ECO:0000313" key="2">
    <source>
        <dbReference type="EMBL" id="GBG34826.1"/>
    </source>
</evidence>
<protein>
    <submittedName>
        <fullName evidence="2">Uncharacterized protein</fullName>
    </submittedName>
</protein>
<keyword evidence="3" id="KW-1185">Reference proteome</keyword>
<name>A0A2R5GVF2_9STRA</name>
<dbReference type="AlphaFoldDB" id="A0A2R5GVF2"/>
<keyword evidence="1" id="KW-1133">Transmembrane helix</keyword>
<proteinExistence type="predicted"/>
<organism evidence="2 3">
    <name type="scientific">Hondaea fermentalgiana</name>
    <dbReference type="NCBI Taxonomy" id="2315210"/>
    <lineage>
        <taxon>Eukaryota</taxon>
        <taxon>Sar</taxon>
        <taxon>Stramenopiles</taxon>
        <taxon>Bigyra</taxon>
        <taxon>Labyrinthulomycetes</taxon>
        <taxon>Thraustochytrida</taxon>
        <taxon>Thraustochytriidae</taxon>
        <taxon>Hondaea</taxon>
    </lineage>
</organism>
<keyword evidence="1" id="KW-0472">Membrane</keyword>
<keyword evidence="1" id="KW-0812">Transmembrane</keyword>
<sequence length="189" mass="21636">MNATVTTMDSEWSASASRAVRMIPITPRPTVTEEAFPGAVENQDAKVLKYATYGGGGAFLTASVFAIAMLVYRRRWQRDKEFIEQGKLYNLEREVHYDPNTEYNLVTRMVMSTSAAIQRERARLGEDTHAATISQLHTERQELQDQVRFAKQERQRGLLRGGMNRLSQKFRVPVRGRRQFPIDETEAPL</sequence>
<accession>A0A2R5GVF2</accession>
<dbReference type="EMBL" id="BEYU01000220">
    <property type="protein sequence ID" value="GBG34826.1"/>
    <property type="molecule type" value="Genomic_DNA"/>
</dbReference>
<gene>
    <name evidence="2" type="ORF">FCC1311_110482</name>
</gene>
<reference evidence="2 3" key="1">
    <citation type="submission" date="2017-12" db="EMBL/GenBank/DDBJ databases">
        <title>Sequencing, de novo assembly and annotation of complete genome of a new Thraustochytrid species, strain FCC1311.</title>
        <authorList>
            <person name="Sedici K."/>
            <person name="Godart F."/>
            <person name="Aiese Cigliano R."/>
            <person name="Sanseverino W."/>
            <person name="Barakat M."/>
            <person name="Ortet P."/>
            <person name="Marechal E."/>
            <person name="Cagnac O."/>
            <person name="Amato A."/>
        </authorList>
    </citation>
    <scope>NUCLEOTIDE SEQUENCE [LARGE SCALE GENOMIC DNA]</scope>
</reference>
<comment type="caution">
    <text evidence="2">The sequence shown here is derived from an EMBL/GenBank/DDBJ whole genome shotgun (WGS) entry which is preliminary data.</text>
</comment>
<feature type="transmembrane region" description="Helical" evidence="1">
    <location>
        <begin position="50"/>
        <end position="72"/>
    </location>
</feature>
<dbReference type="InParanoid" id="A0A2R5GVF2"/>
<evidence type="ECO:0000313" key="3">
    <source>
        <dbReference type="Proteomes" id="UP000241890"/>
    </source>
</evidence>